<keyword evidence="4" id="KW-0175">Coiled coil</keyword>
<reference evidence="5" key="2">
    <citation type="submission" date="2025-05" db="UniProtKB">
        <authorList>
            <consortium name="EnsemblMetazoa"/>
        </authorList>
    </citation>
    <scope>IDENTIFICATION</scope>
    <source>
        <strain evidence="5">Foshan</strain>
    </source>
</reference>
<keyword evidence="3" id="KW-0966">Cell projection</keyword>
<evidence type="ECO:0000256" key="4">
    <source>
        <dbReference type="SAM" id="Coils"/>
    </source>
</evidence>
<dbReference type="PANTHER" id="PTHR31183:SF1">
    <property type="entry name" value="CILIA- AND FLAGELLA-ASSOCIATED PROTEIN 53"/>
    <property type="match status" value="1"/>
</dbReference>
<evidence type="ECO:0000256" key="1">
    <source>
        <dbReference type="ARBA" id="ARBA00004138"/>
    </source>
</evidence>
<dbReference type="RefSeq" id="XP_019559004.3">
    <property type="nucleotide sequence ID" value="XM_019703459.3"/>
</dbReference>
<keyword evidence="6" id="KW-1185">Reference proteome</keyword>
<proteinExistence type="predicted"/>
<evidence type="ECO:0000256" key="3">
    <source>
        <dbReference type="ARBA" id="ARBA00023273"/>
    </source>
</evidence>
<feature type="coiled-coil region" evidence="4">
    <location>
        <begin position="64"/>
        <end position="106"/>
    </location>
</feature>
<dbReference type="GeneID" id="109427876"/>
<feature type="coiled-coil region" evidence="4">
    <location>
        <begin position="240"/>
        <end position="286"/>
    </location>
</feature>
<keyword evidence="2" id="KW-0969">Cilium</keyword>
<evidence type="ECO:0008006" key="7">
    <source>
        <dbReference type="Google" id="ProtNLM"/>
    </source>
</evidence>
<reference evidence="6" key="1">
    <citation type="journal article" date="2015" name="Proc. Natl. Acad. Sci. U.S.A.">
        <title>Genome sequence of the Asian Tiger mosquito, Aedes albopictus, reveals insights into its biology, genetics, and evolution.</title>
        <authorList>
            <person name="Chen X.G."/>
            <person name="Jiang X."/>
            <person name="Gu J."/>
            <person name="Xu M."/>
            <person name="Wu Y."/>
            <person name="Deng Y."/>
            <person name="Zhang C."/>
            <person name="Bonizzoni M."/>
            <person name="Dermauw W."/>
            <person name="Vontas J."/>
            <person name="Armbruster P."/>
            <person name="Huang X."/>
            <person name="Yang Y."/>
            <person name="Zhang H."/>
            <person name="He W."/>
            <person name="Peng H."/>
            <person name="Liu Y."/>
            <person name="Wu K."/>
            <person name="Chen J."/>
            <person name="Lirakis M."/>
            <person name="Topalis P."/>
            <person name="Van Leeuwen T."/>
            <person name="Hall A.B."/>
            <person name="Jiang X."/>
            <person name="Thorpe C."/>
            <person name="Mueller R.L."/>
            <person name="Sun C."/>
            <person name="Waterhouse R.M."/>
            <person name="Yan G."/>
            <person name="Tu Z.J."/>
            <person name="Fang X."/>
            <person name="James A.A."/>
        </authorList>
    </citation>
    <scope>NUCLEOTIDE SEQUENCE [LARGE SCALE GENOMIC DNA]</scope>
    <source>
        <strain evidence="6">Foshan</strain>
    </source>
</reference>
<protein>
    <recommendedName>
        <fullName evidence="7">Trichohyalin-plectin-homology domain-containing protein</fullName>
    </recommendedName>
</protein>
<dbReference type="InterPro" id="IPR043596">
    <property type="entry name" value="CFAP53/TCHP"/>
</dbReference>
<dbReference type="Proteomes" id="UP000069940">
    <property type="component" value="Unassembled WGS sequence"/>
</dbReference>
<dbReference type="PANTHER" id="PTHR31183">
    <property type="entry name" value="TRICHOPLEIN KERATIN FILAMENT-BINDING PROTEIN FAMILY MEMBER"/>
    <property type="match status" value="1"/>
</dbReference>
<accession>A0ABM1ZXV9</accession>
<evidence type="ECO:0000313" key="6">
    <source>
        <dbReference type="Proteomes" id="UP000069940"/>
    </source>
</evidence>
<dbReference type="EnsemblMetazoa" id="AALFPA23_022652.R33611">
    <property type="protein sequence ID" value="AALFPA23_022652.P33611"/>
    <property type="gene ID" value="AALFPA23_022652"/>
</dbReference>
<evidence type="ECO:0000313" key="5">
    <source>
        <dbReference type="EnsemblMetazoa" id="AALFPA23_022652.P33611"/>
    </source>
</evidence>
<comment type="subcellular location">
    <subcellularLocation>
        <location evidence="1">Cell projection</location>
        <location evidence="1">Cilium</location>
    </subcellularLocation>
</comment>
<sequence length="464" mass="55693">MATAVNRFRGPSSTISSRRTFATMNIFYPEINIKNEVQKLMVNADQAYEQHMQQKRKRLAALLQADEMQQQAELIEKLREQEAERLRAKENALLAIKQDKERQREEFIKNKMIQLKLNNCDEIRTLVQQKYHEEAKRCQLAQIEDKNKLKLAKLDEERMWKEVHLRNYKLQLDRELNDKRKRESMECQTLLDIKDQMKERALRSEKEKVELQEARCTSLPFPGRDPKLIQMKKGDLAEKLKEQMATNRMLQKKRAEQEREIVKVLNEGMEQELAREKATRDAEKQTLKKQIDQYYKYSKHVEKQRSVDEAKMNKLINDVRQQYDKKDEENCNKILNKRWGLADSVYEIQRMQIAEMEELRRKQDEEKVLEGARERQLYENHLQKSIEADQRMQTAVKKYRETLKEQIKSATLERERCKRHDQTQTNRLLEANAKDLDFVQSYVKGSFENHFKKHPNTALMRKKY</sequence>
<organism evidence="5 6">
    <name type="scientific">Aedes albopictus</name>
    <name type="common">Asian tiger mosquito</name>
    <name type="synonym">Stegomyia albopicta</name>
    <dbReference type="NCBI Taxonomy" id="7160"/>
    <lineage>
        <taxon>Eukaryota</taxon>
        <taxon>Metazoa</taxon>
        <taxon>Ecdysozoa</taxon>
        <taxon>Arthropoda</taxon>
        <taxon>Hexapoda</taxon>
        <taxon>Insecta</taxon>
        <taxon>Pterygota</taxon>
        <taxon>Neoptera</taxon>
        <taxon>Endopterygota</taxon>
        <taxon>Diptera</taxon>
        <taxon>Nematocera</taxon>
        <taxon>Culicoidea</taxon>
        <taxon>Culicidae</taxon>
        <taxon>Culicinae</taxon>
        <taxon>Aedini</taxon>
        <taxon>Aedes</taxon>
        <taxon>Stegomyia</taxon>
    </lineage>
</organism>
<name>A0ABM1ZXV9_AEDAL</name>
<evidence type="ECO:0000256" key="2">
    <source>
        <dbReference type="ARBA" id="ARBA00023069"/>
    </source>
</evidence>